<accession>A0A917TN82</accession>
<reference evidence="1" key="1">
    <citation type="journal article" date="2014" name="Int. J. Syst. Evol. Microbiol.">
        <title>Complete genome sequence of Corynebacterium casei LMG S-19264T (=DSM 44701T), isolated from a smear-ripened cheese.</title>
        <authorList>
            <consortium name="US DOE Joint Genome Institute (JGI-PGF)"/>
            <person name="Walter F."/>
            <person name="Albersmeier A."/>
            <person name="Kalinowski J."/>
            <person name="Ruckert C."/>
        </authorList>
    </citation>
    <scope>NUCLEOTIDE SEQUENCE</scope>
    <source>
        <strain evidence="1">CGMCC 1.6333</strain>
    </source>
</reference>
<evidence type="ECO:0000313" key="1">
    <source>
        <dbReference type="EMBL" id="GGM27098.1"/>
    </source>
</evidence>
<comment type="caution">
    <text evidence="1">The sequence shown here is derived from an EMBL/GenBank/DDBJ whole genome shotgun (WGS) entry which is preliminary data.</text>
</comment>
<gene>
    <name evidence="1" type="ORF">GCM10011351_11090</name>
</gene>
<name>A0A917TN82_9BACI</name>
<dbReference type="EMBL" id="BMLG01000003">
    <property type="protein sequence ID" value="GGM27098.1"/>
    <property type="molecule type" value="Genomic_DNA"/>
</dbReference>
<sequence length="69" mass="8103">MNEFMITIMGKRFFEDTAPSIAQSLKDIAYQLKHTNNLKEQDILKQVIDNSQNNEPATKRLFKKYIRGK</sequence>
<evidence type="ECO:0000313" key="2">
    <source>
        <dbReference type="Proteomes" id="UP000618460"/>
    </source>
</evidence>
<reference evidence="1" key="2">
    <citation type="submission" date="2020-09" db="EMBL/GenBank/DDBJ databases">
        <authorList>
            <person name="Sun Q."/>
            <person name="Zhou Y."/>
        </authorList>
    </citation>
    <scope>NUCLEOTIDE SEQUENCE</scope>
    <source>
        <strain evidence="1">CGMCC 1.6333</strain>
    </source>
</reference>
<dbReference type="OrthoDB" id="2930597at2"/>
<dbReference type="Proteomes" id="UP000618460">
    <property type="component" value="Unassembled WGS sequence"/>
</dbReference>
<proteinExistence type="predicted"/>
<keyword evidence="2" id="KW-1185">Reference proteome</keyword>
<dbReference type="AlphaFoldDB" id="A0A917TN82"/>
<organism evidence="1 2">
    <name type="scientific">Paraliobacillus quinghaiensis</name>
    <dbReference type="NCBI Taxonomy" id="470815"/>
    <lineage>
        <taxon>Bacteria</taxon>
        <taxon>Bacillati</taxon>
        <taxon>Bacillota</taxon>
        <taxon>Bacilli</taxon>
        <taxon>Bacillales</taxon>
        <taxon>Bacillaceae</taxon>
        <taxon>Paraliobacillus</taxon>
    </lineage>
</organism>
<dbReference type="RefSeq" id="WP_117154846.1">
    <property type="nucleotide sequence ID" value="NZ_BMLG01000003.1"/>
</dbReference>
<protein>
    <submittedName>
        <fullName evidence="1">Uncharacterized protein</fullName>
    </submittedName>
</protein>